<evidence type="ECO:0000256" key="4">
    <source>
        <dbReference type="ARBA" id="ARBA00022679"/>
    </source>
</evidence>
<evidence type="ECO:0000313" key="11">
    <source>
        <dbReference type="Proteomes" id="UP001379945"/>
    </source>
</evidence>
<evidence type="ECO:0000259" key="9">
    <source>
        <dbReference type="Pfam" id="PF07730"/>
    </source>
</evidence>
<dbReference type="PANTHER" id="PTHR24421">
    <property type="entry name" value="NITRATE/NITRITE SENSOR PROTEIN NARX-RELATED"/>
    <property type="match status" value="1"/>
</dbReference>
<dbReference type="InterPro" id="IPR050482">
    <property type="entry name" value="Sensor_HK_TwoCompSys"/>
</dbReference>
<organism evidence="10 11">
    <name type="scientific">Ideonella margarita</name>
    <dbReference type="NCBI Taxonomy" id="2984191"/>
    <lineage>
        <taxon>Bacteria</taxon>
        <taxon>Pseudomonadati</taxon>
        <taxon>Pseudomonadota</taxon>
        <taxon>Betaproteobacteria</taxon>
        <taxon>Burkholderiales</taxon>
        <taxon>Sphaerotilaceae</taxon>
        <taxon>Ideonella</taxon>
    </lineage>
</organism>
<dbReference type="Pfam" id="PF07730">
    <property type="entry name" value="HisKA_3"/>
    <property type="match status" value="1"/>
</dbReference>
<evidence type="ECO:0000256" key="7">
    <source>
        <dbReference type="ARBA" id="ARBA00022840"/>
    </source>
</evidence>
<keyword evidence="8" id="KW-0902">Two-component regulatory system</keyword>
<dbReference type="InterPro" id="IPR036890">
    <property type="entry name" value="HATPase_C_sf"/>
</dbReference>
<keyword evidence="5" id="KW-0547">Nucleotide-binding</keyword>
<keyword evidence="4" id="KW-0808">Transferase</keyword>
<dbReference type="GO" id="GO:0016301">
    <property type="term" value="F:kinase activity"/>
    <property type="evidence" value="ECO:0007669"/>
    <property type="project" value="UniProtKB-KW"/>
</dbReference>
<keyword evidence="3" id="KW-0597">Phosphoprotein</keyword>
<comment type="caution">
    <text evidence="10">The sequence shown here is derived from an EMBL/GenBank/DDBJ whole genome shotgun (WGS) entry which is preliminary data.</text>
</comment>
<name>A0ABU9C886_9BURK</name>
<keyword evidence="11" id="KW-1185">Reference proteome</keyword>
<keyword evidence="6 10" id="KW-0418">Kinase</keyword>
<comment type="catalytic activity">
    <reaction evidence="1">
        <text>ATP + protein L-histidine = ADP + protein N-phospho-L-histidine.</text>
        <dbReference type="EC" id="2.7.13.3"/>
    </reaction>
</comment>
<dbReference type="PANTHER" id="PTHR24421:SF10">
    <property type="entry name" value="NITRATE_NITRITE SENSOR PROTEIN NARQ"/>
    <property type="match status" value="1"/>
</dbReference>
<dbReference type="InterPro" id="IPR011712">
    <property type="entry name" value="Sig_transdc_His_kin_sub3_dim/P"/>
</dbReference>
<proteinExistence type="predicted"/>
<dbReference type="RefSeq" id="WP_341400257.1">
    <property type="nucleotide sequence ID" value="NZ_JBBUTI010000012.1"/>
</dbReference>
<evidence type="ECO:0000256" key="8">
    <source>
        <dbReference type="ARBA" id="ARBA00023012"/>
    </source>
</evidence>
<dbReference type="Gene3D" id="1.20.5.1930">
    <property type="match status" value="1"/>
</dbReference>
<sequence length="172" mass="18809">MVTHSRDLPAPDGAEIAALRQQLFTHERATRHQLAQVLHDHIGQILTVARLRLDSIGDSLQAKGDKVQGPALHEVSAQLCQALTMIRGMLTDLRPALLDERGLAAALASELGQHGLCNMPVRMTWDVDIEAATCRWPPQVEYAAFMLAREALVNALRHADATEVQVRLSGNA</sequence>
<evidence type="ECO:0000256" key="5">
    <source>
        <dbReference type="ARBA" id="ARBA00022741"/>
    </source>
</evidence>
<feature type="domain" description="Signal transduction histidine kinase subgroup 3 dimerisation and phosphoacceptor" evidence="9">
    <location>
        <begin position="31"/>
        <end position="97"/>
    </location>
</feature>
<dbReference type="EC" id="2.7.13.3" evidence="2"/>
<dbReference type="Proteomes" id="UP001379945">
    <property type="component" value="Unassembled WGS sequence"/>
</dbReference>
<evidence type="ECO:0000256" key="6">
    <source>
        <dbReference type="ARBA" id="ARBA00022777"/>
    </source>
</evidence>
<dbReference type="EMBL" id="JBBUTI010000012">
    <property type="protein sequence ID" value="MEK8047943.1"/>
    <property type="molecule type" value="Genomic_DNA"/>
</dbReference>
<evidence type="ECO:0000313" key="10">
    <source>
        <dbReference type="EMBL" id="MEK8047943.1"/>
    </source>
</evidence>
<reference evidence="10 11" key="1">
    <citation type="submission" date="2024-04" db="EMBL/GenBank/DDBJ databases">
        <title>Novel species of the genus Ideonella isolated from streams.</title>
        <authorList>
            <person name="Lu H."/>
        </authorList>
    </citation>
    <scope>NUCLEOTIDE SEQUENCE [LARGE SCALE GENOMIC DNA]</scope>
    <source>
        <strain evidence="10 11">LYT19W</strain>
    </source>
</reference>
<accession>A0ABU9C886</accession>
<protein>
    <recommendedName>
        <fullName evidence="2">histidine kinase</fullName>
        <ecNumber evidence="2">2.7.13.3</ecNumber>
    </recommendedName>
</protein>
<evidence type="ECO:0000256" key="3">
    <source>
        <dbReference type="ARBA" id="ARBA00022553"/>
    </source>
</evidence>
<dbReference type="Gene3D" id="3.30.565.10">
    <property type="entry name" value="Histidine kinase-like ATPase, C-terminal domain"/>
    <property type="match status" value="1"/>
</dbReference>
<evidence type="ECO:0000256" key="1">
    <source>
        <dbReference type="ARBA" id="ARBA00000085"/>
    </source>
</evidence>
<evidence type="ECO:0000256" key="2">
    <source>
        <dbReference type="ARBA" id="ARBA00012438"/>
    </source>
</evidence>
<keyword evidence="7" id="KW-0067">ATP-binding</keyword>
<gene>
    <name evidence="10" type="ORF">AACH00_16410</name>
</gene>